<organism evidence="1 2">
    <name type="scientific">Thermomonospora echinospora</name>
    <dbReference type="NCBI Taxonomy" id="1992"/>
    <lineage>
        <taxon>Bacteria</taxon>
        <taxon>Bacillati</taxon>
        <taxon>Actinomycetota</taxon>
        <taxon>Actinomycetes</taxon>
        <taxon>Streptosporangiales</taxon>
        <taxon>Thermomonosporaceae</taxon>
        <taxon>Thermomonospora</taxon>
    </lineage>
</organism>
<gene>
    <name evidence="1" type="ORF">SAMN04489712_12830</name>
</gene>
<reference evidence="2" key="1">
    <citation type="submission" date="2016-10" db="EMBL/GenBank/DDBJ databases">
        <authorList>
            <person name="Varghese N."/>
            <person name="Submissions S."/>
        </authorList>
    </citation>
    <scope>NUCLEOTIDE SEQUENCE [LARGE SCALE GENOMIC DNA]</scope>
    <source>
        <strain evidence="2">DSM 43163</strain>
    </source>
</reference>
<dbReference type="AlphaFoldDB" id="A0A1H6E128"/>
<keyword evidence="2" id="KW-1185">Reference proteome</keyword>
<name>A0A1H6E128_9ACTN</name>
<evidence type="ECO:0000313" key="2">
    <source>
        <dbReference type="Proteomes" id="UP000236723"/>
    </source>
</evidence>
<dbReference type="EMBL" id="FNVO01000028">
    <property type="protein sequence ID" value="SEG91079.1"/>
    <property type="molecule type" value="Genomic_DNA"/>
</dbReference>
<sequence length="128" mass="13919">MPANPNPVVPGDLFARHQTITGLRALADFLEANPAVPVDEYGEEYSVYTRGHCDTGQRAEVDRVAALLGVTAAESGTRYLASRTFGRITYRIVHIPARSLAENDARNSYWNNITPDPADHDPAAGRVA</sequence>
<dbReference type="RefSeq" id="WP_103944151.1">
    <property type="nucleotide sequence ID" value="NZ_FNVO01000028.1"/>
</dbReference>
<dbReference type="Proteomes" id="UP000236723">
    <property type="component" value="Unassembled WGS sequence"/>
</dbReference>
<protein>
    <submittedName>
        <fullName evidence="1">Uncharacterized protein</fullName>
    </submittedName>
</protein>
<dbReference type="OrthoDB" id="3530961at2"/>
<accession>A0A1H6E128</accession>
<evidence type="ECO:0000313" key="1">
    <source>
        <dbReference type="EMBL" id="SEG91079.1"/>
    </source>
</evidence>
<proteinExistence type="predicted"/>